<protein>
    <recommendedName>
        <fullName evidence="3">Post-transcriptional regulator</fullName>
    </recommendedName>
</protein>
<proteinExistence type="predicted"/>
<dbReference type="RefSeq" id="WP_069655944.1">
    <property type="nucleotide sequence ID" value="NZ_MIJF01000005.1"/>
</dbReference>
<dbReference type="Pfam" id="PF13797">
    <property type="entry name" value="Post_transc_reg"/>
    <property type="match status" value="1"/>
</dbReference>
<dbReference type="STRING" id="337097.BHF71_05895"/>
<comment type="caution">
    <text evidence="1">The sequence shown here is derived from an EMBL/GenBank/DDBJ whole genome shotgun (WGS) entry which is preliminary data.</text>
</comment>
<name>A0A1D2YX20_9BACI</name>
<evidence type="ECO:0008006" key="3">
    <source>
        <dbReference type="Google" id="ProtNLM"/>
    </source>
</evidence>
<dbReference type="InterPro" id="IPR025716">
    <property type="entry name" value="Post-transcriptional_regulator"/>
</dbReference>
<accession>A0A1D2YX20</accession>
<dbReference type="Proteomes" id="UP000243739">
    <property type="component" value="Unassembled WGS sequence"/>
</dbReference>
<dbReference type="OrthoDB" id="2990595at2"/>
<reference evidence="1 2" key="1">
    <citation type="submission" date="2016-09" db="EMBL/GenBank/DDBJ databases">
        <title>Draft genome sequence for the type strain of Vulcanibacillus modesticaldus BR, a strictly anaerobic, moderately thermophilic, and nitrate-reducing bacterium from deep sea-hydrothermal vents of the Mid-Atlantic Ridge.</title>
        <authorList>
            <person name="Abin C.A."/>
            <person name="Hollibaugh J.T."/>
        </authorList>
    </citation>
    <scope>NUCLEOTIDE SEQUENCE [LARGE SCALE GENOMIC DNA]</scope>
    <source>
        <strain evidence="1 2">BR</strain>
    </source>
</reference>
<dbReference type="AlphaFoldDB" id="A0A1D2YX20"/>
<keyword evidence="2" id="KW-1185">Reference proteome</keyword>
<evidence type="ECO:0000313" key="2">
    <source>
        <dbReference type="Proteomes" id="UP000243739"/>
    </source>
</evidence>
<organism evidence="1 2">
    <name type="scientific">Vulcanibacillus modesticaldus</name>
    <dbReference type="NCBI Taxonomy" id="337097"/>
    <lineage>
        <taxon>Bacteria</taxon>
        <taxon>Bacillati</taxon>
        <taxon>Bacillota</taxon>
        <taxon>Bacilli</taxon>
        <taxon>Bacillales</taxon>
        <taxon>Bacillaceae</taxon>
        <taxon>Vulcanibacillus</taxon>
    </lineage>
</organism>
<sequence length="78" mass="9190">MEMNDISRQIEELCNSKAEEFALMGYEHITGKSIWECVSENYNENELPPLHQIVNDILTLKVTTYMNWMMVKVYKSTI</sequence>
<dbReference type="EMBL" id="MIJF01000005">
    <property type="protein sequence ID" value="OEG00218.1"/>
    <property type="molecule type" value="Genomic_DNA"/>
</dbReference>
<evidence type="ECO:0000313" key="1">
    <source>
        <dbReference type="EMBL" id="OEG00218.1"/>
    </source>
</evidence>
<gene>
    <name evidence="1" type="ORF">BHF71_05895</name>
</gene>